<reference evidence="3" key="1">
    <citation type="journal article" date="2019" name="Int. J. Syst. Evol. Microbiol.">
        <title>The Global Catalogue of Microorganisms (GCM) 10K type strain sequencing project: providing services to taxonomists for standard genome sequencing and annotation.</title>
        <authorList>
            <consortium name="The Broad Institute Genomics Platform"/>
            <consortium name="The Broad Institute Genome Sequencing Center for Infectious Disease"/>
            <person name="Wu L."/>
            <person name="Ma J."/>
        </authorList>
    </citation>
    <scope>NUCLEOTIDE SEQUENCE [LARGE SCALE GENOMIC DNA]</scope>
    <source>
        <strain evidence="3">CGMCC 4.1799</strain>
    </source>
</reference>
<dbReference type="InterPro" id="IPR001451">
    <property type="entry name" value="Hexapep"/>
</dbReference>
<dbReference type="RefSeq" id="WP_248154657.1">
    <property type="nucleotide sequence ID" value="NZ_JAKZAJ010000001.1"/>
</dbReference>
<dbReference type="Proteomes" id="UP001596055">
    <property type="component" value="Unassembled WGS sequence"/>
</dbReference>
<comment type="similarity">
    <text evidence="1">Belongs to the transferase hexapeptide repeat family.</text>
</comment>
<dbReference type="InterPro" id="IPR050179">
    <property type="entry name" value="Trans_hexapeptide_repeat"/>
</dbReference>
<evidence type="ECO:0000256" key="1">
    <source>
        <dbReference type="ARBA" id="ARBA00007274"/>
    </source>
</evidence>
<evidence type="ECO:0000313" key="3">
    <source>
        <dbReference type="Proteomes" id="UP001596055"/>
    </source>
</evidence>
<comment type="caution">
    <text evidence="2">The sequence shown here is derived from an EMBL/GenBank/DDBJ whole genome shotgun (WGS) entry which is preliminary data.</text>
</comment>
<dbReference type="PANTHER" id="PTHR43300">
    <property type="entry name" value="ACETYLTRANSFERASE"/>
    <property type="match status" value="1"/>
</dbReference>
<gene>
    <name evidence="2" type="ORF">ACFPQA_05090</name>
</gene>
<dbReference type="PANTHER" id="PTHR43300:SF7">
    <property type="entry name" value="UDP-N-ACETYLBACILLOSAMINE N-ACETYLTRANSFERASE"/>
    <property type="match status" value="1"/>
</dbReference>
<dbReference type="SUPFAM" id="SSF51161">
    <property type="entry name" value="Trimeric LpxA-like enzymes"/>
    <property type="match status" value="1"/>
</dbReference>
<dbReference type="InterPro" id="IPR011004">
    <property type="entry name" value="Trimer_LpxA-like_sf"/>
</dbReference>
<dbReference type="EMBL" id="JBHSNL010000001">
    <property type="protein sequence ID" value="MFC5544411.1"/>
    <property type="molecule type" value="Genomic_DNA"/>
</dbReference>
<accession>A0ABW0RIB5</accession>
<name>A0ABW0RIB5_9GAMM</name>
<evidence type="ECO:0000313" key="2">
    <source>
        <dbReference type="EMBL" id="MFC5544411.1"/>
    </source>
</evidence>
<dbReference type="Pfam" id="PF14602">
    <property type="entry name" value="Hexapep_2"/>
    <property type="match status" value="1"/>
</dbReference>
<dbReference type="Gene3D" id="2.160.10.10">
    <property type="entry name" value="Hexapeptide repeat proteins"/>
    <property type="match status" value="1"/>
</dbReference>
<organism evidence="2 3">
    <name type="scientific">Marinobacter koreensis</name>
    <dbReference type="NCBI Taxonomy" id="335974"/>
    <lineage>
        <taxon>Bacteria</taxon>
        <taxon>Pseudomonadati</taxon>
        <taxon>Pseudomonadota</taxon>
        <taxon>Gammaproteobacteria</taxon>
        <taxon>Pseudomonadales</taxon>
        <taxon>Marinobacteraceae</taxon>
        <taxon>Marinobacter</taxon>
    </lineage>
</organism>
<keyword evidence="3" id="KW-1185">Reference proteome</keyword>
<proteinExistence type="inferred from homology"/>
<protein>
    <submittedName>
        <fullName evidence="2">DapH/DapD/GlmU-related protein</fullName>
    </submittedName>
</protein>
<sequence>MARMLAEIVSPSYETVAFTVDRDLISRPEFCGLPLLPFDAIDTLFLPAEYSMLIAVGYVGMNSIRLERAAEARAKGYKLINYIDKSARLYPSTDLGDNNVILEYAVLHPGSQVGSANFIGSNVNLGHGTQLADGCWLNSGVAIGGEVRLGHGCVFGMNASAAHGISVGEKTFVAANTFLADSSSEGAVFLSERAIKHRLKSETFLRLLGVV</sequence>